<evidence type="ECO:0000313" key="1">
    <source>
        <dbReference type="EMBL" id="WNY51489.1"/>
    </source>
</evidence>
<dbReference type="AlphaFoldDB" id="A0AA96VNT6"/>
<evidence type="ECO:0000313" key="2">
    <source>
        <dbReference type="EMBL" id="WNY51607.1"/>
    </source>
</evidence>
<sequence>MNKLNPKPTASKKYSWEELDSYLTMIFTTQHDHPKASINYHNYNMSKDEIIEEARKSGYHVTDEGNGYLTFE</sequence>
<dbReference type="RefSeq" id="WP_044692075.1">
    <property type="nucleotide sequence ID" value="NZ_CP118735.1"/>
</dbReference>
<dbReference type="KEGG" id="sins:PW252_02870"/>
<dbReference type="EMBL" id="CP118735">
    <property type="protein sequence ID" value="WNY51489.1"/>
    <property type="molecule type" value="Genomic_DNA"/>
</dbReference>
<name>A0AA96VNT6_9STRE</name>
<organism evidence="1">
    <name type="scientific">Streptococcus iners</name>
    <dbReference type="NCBI Taxonomy" id="3028084"/>
    <lineage>
        <taxon>Bacteria</taxon>
        <taxon>Bacillati</taxon>
        <taxon>Bacillota</taxon>
        <taxon>Bacilli</taxon>
        <taxon>Lactobacillales</taxon>
        <taxon>Streptococcaceae</taxon>
        <taxon>Streptococcus</taxon>
    </lineage>
</organism>
<reference evidence="1" key="1">
    <citation type="submission" date="2023-02" db="EMBL/GenBank/DDBJ databases">
        <title>Streptococcus sp. Genome Sequencing and Assembly.</title>
        <authorList>
            <person name="Shore S.M."/>
            <person name="Nicholson T.L."/>
        </authorList>
    </citation>
    <scope>NUCLEOTIDE SEQUENCE</scope>
    <source>
        <strain evidence="1">29887</strain>
    </source>
</reference>
<proteinExistence type="predicted"/>
<gene>
    <name evidence="1" type="ORF">PW252_02175</name>
    <name evidence="2" type="ORF">PW252_02870</name>
</gene>
<dbReference type="EMBL" id="CP118735">
    <property type="protein sequence ID" value="WNY51607.1"/>
    <property type="molecule type" value="Genomic_DNA"/>
</dbReference>
<dbReference type="KEGG" id="sins:PW252_02175"/>
<protein>
    <submittedName>
        <fullName evidence="1">Uncharacterized protein</fullName>
    </submittedName>
</protein>
<accession>A0AA96VNT6</accession>